<evidence type="ECO:0000313" key="1">
    <source>
        <dbReference type="EMBL" id="ENZ81713.1"/>
    </source>
</evidence>
<dbReference type="OrthoDB" id="8479814at2"/>
<protein>
    <submittedName>
        <fullName evidence="1">Uncharacterized protein</fullName>
    </submittedName>
</protein>
<gene>
    <name evidence="1" type="ORF">OR37_02310</name>
</gene>
<name>R0E8C3_CAUVI</name>
<organism evidence="1 2">
    <name type="scientific">Caulobacter vibrioides OR37</name>
    <dbReference type="NCBI Taxonomy" id="1292034"/>
    <lineage>
        <taxon>Bacteria</taxon>
        <taxon>Pseudomonadati</taxon>
        <taxon>Pseudomonadota</taxon>
        <taxon>Alphaproteobacteria</taxon>
        <taxon>Caulobacterales</taxon>
        <taxon>Caulobacteraceae</taxon>
        <taxon>Caulobacter</taxon>
    </lineage>
</organism>
<accession>R0E8C3</accession>
<proteinExistence type="predicted"/>
<dbReference type="AlphaFoldDB" id="R0E8C3"/>
<dbReference type="Proteomes" id="UP000013063">
    <property type="component" value="Unassembled WGS sequence"/>
</dbReference>
<dbReference type="STRING" id="1292034.OR37_02310"/>
<evidence type="ECO:0000313" key="2">
    <source>
        <dbReference type="Proteomes" id="UP000013063"/>
    </source>
</evidence>
<dbReference type="PATRIC" id="fig|1292034.3.peg.2295"/>
<comment type="caution">
    <text evidence="1">The sequence shown here is derived from an EMBL/GenBank/DDBJ whole genome shotgun (WGS) entry which is preliminary data.</text>
</comment>
<dbReference type="RefSeq" id="WP_004619850.1">
    <property type="nucleotide sequence ID" value="NZ_APMP01000013.1"/>
</dbReference>
<sequence precursor="true">MTEASLTPAMRTLRGQLGVPPVDPAWAHVAEDTRLLGWMLNASRPWPEAAAPVLEGLLEAHRDGVEDPASWRRSRREAVALSDNDDRLLVLLGKVAEAAAWPLADAGAGLTEVLTALCHLRAWRAALATGWTQADDAEAISILTLIGAGEGVDAAPAREQIPGLFAEAHPALEKRFVAQLRASNAAFSACRAEVAAWIAGAGR</sequence>
<reference evidence="1 2" key="1">
    <citation type="journal article" date="2013" name="Genome Announc.">
        <title>Draft Genome Sequence for Caulobacter sp. Strain OR37, a Bacterium Tolerant to Heavy Metals.</title>
        <authorList>
            <person name="Utturkar S.M."/>
            <person name="Bollmann A."/>
            <person name="Brzoska R.M."/>
            <person name="Klingeman D.M."/>
            <person name="Epstein S.E."/>
            <person name="Palumbo A.V."/>
            <person name="Brown S.D."/>
        </authorList>
    </citation>
    <scope>NUCLEOTIDE SEQUENCE [LARGE SCALE GENOMIC DNA]</scope>
    <source>
        <strain evidence="1 2">OR37</strain>
    </source>
</reference>
<dbReference type="EMBL" id="APMP01000013">
    <property type="protein sequence ID" value="ENZ81713.1"/>
    <property type="molecule type" value="Genomic_DNA"/>
</dbReference>
<keyword evidence="2" id="KW-1185">Reference proteome</keyword>